<accession>A0A124GP94</accession>
<reference evidence="1" key="1">
    <citation type="journal article" date="2015" name="Genome Biol. Evol.">
        <title>Organellar Genomes of White Spruce (Picea glauca): Assembly and Annotation.</title>
        <authorList>
            <person name="Jackman S.D."/>
            <person name="Warren R.L."/>
            <person name="Gibb E.A."/>
            <person name="Vandervalk B.P."/>
            <person name="Mohamadi H."/>
            <person name="Chu J."/>
            <person name="Raymond A."/>
            <person name="Pleasance S."/>
            <person name="Coope R."/>
            <person name="Wildung M.R."/>
            <person name="Ritland C.E."/>
            <person name="Bousquet J."/>
            <person name="Jones S.J."/>
            <person name="Bohlmann J."/>
            <person name="Birol I."/>
        </authorList>
    </citation>
    <scope>NUCLEOTIDE SEQUENCE [LARGE SCALE GENOMIC DNA]</scope>
    <source>
        <tissue evidence="1">Flushing bud</tissue>
    </source>
</reference>
<organism evidence="1">
    <name type="scientific">Picea glauca</name>
    <name type="common">White spruce</name>
    <name type="synonym">Pinus glauca</name>
    <dbReference type="NCBI Taxonomy" id="3330"/>
    <lineage>
        <taxon>Eukaryota</taxon>
        <taxon>Viridiplantae</taxon>
        <taxon>Streptophyta</taxon>
        <taxon>Embryophyta</taxon>
        <taxon>Tracheophyta</taxon>
        <taxon>Spermatophyta</taxon>
        <taxon>Pinopsida</taxon>
        <taxon>Pinidae</taxon>
        <taxon>Conifers I</taxon>
        <taxon>Pinales</taxon>
        <taxon>Pinaceae</taxon>
        <taxon>Picea</taxon>
    </lineage>
</organism>
<dbReference type="EMBL" id="LKAM01000001">
    <property type="protein sequence ID" value="KUM51263.1"/>
    <property type="molecule type" value="Genomic_DNA"/>
</dbReference>
<geneLocation type="mitochondrion" evidence="1"/>
<name>A0A124GP94_PICGL</name>
<gene>
    <name evidence="1" type="ORF">ABT39_MTgene1110</name>
</gene>
<proteinExistence type="predicted"/>
<dbReference type="AlphaFoldDB" id="A0A124GP94"/>
<evidence type="ECO:0000313" key="1">
    <source>
        <dbReference type="EMBL" id="KUM51263.1"/>
    </source>
</evidence>
<comment type="caution">
    <text evidence="1">The sequence shown here is derived from an EMBL/GenBank/DDBJ whole genome shotgun (WGS) entry which is preliminary data.</text>
</comment>
<sequence>MGNLATCFDLDMIYPIRNIVIYRLASGQLGSCGGESFLMGRESLVINLYEP</sequence>
<keyword evidence="1" id="KW-0496">Mitochondrion</keyword>
<protein>
    <submittedName>
        <fullName evidence="1">Uncharacterized protein</fullName>
    </submittedName>
</protein>